<evidence type="ECO:0000256" key="10">
    <source>
        <dbReference type="ARBA" id="ARBA00023180"/>
    </source>
</evidence>
<evidence type="ECO:0000313" key="15">
    <source>
        <dbReference type="EMBL" id="EDO31799.1"/>
    </source>
</evidence>
<evidence type="ECO:0000256" key="12">
    <source>
        <dbReference type="PIRSR" id="PIRSR600990-52"/>
    </source>
</evidence>
<keyword evidence="5 14" id="KW-0812">Transmembrane</keyword>
<keyword evidence="7 14" id="KW-1133">Transmembrane helix</keyword>
<evidence type="ECO:0000256" key="8">
    <source>
        <dbReference type="ARBA" id="ARBA00023065"/>
    </source>
</evidence>
<comment type="subcellular location">
    <subcellularLocation>
        <location evidence="2">Cell membrane</location>
        <topology evidence="2">Multi-pass membrane protein</topology>
    </subcellularLocation>
    <subcellularLocation>
        <location evidence="1">Endoplasmic reticulum membrane</location>
        <topology evidence="1">Multi-pass membrane protein</topology>
    </subcellularLocation>
</comment>
<evidence type="ECO:0000256" key="1">
    <source>
        <dbReference type="ARBA" id="ARBA00004477"/>
    </source>
</evidence>
<evidence type="ECO:0000256" key="11">
    <source>
        <dbReference type="ARBA" id="ARBA00023303"/>
    </source>
</evidence>
<keyword evidence="10 12" id="KW-0325">Glycoprotein</keyword>
<feature type="transmembrane region" description="Helical" evidence="14">
    <location>
        <begin position="172"/>
        <end position="191"/>
    </location>
</feature>
<feature type="glycosylation site" description="N-linked (GlcNAc...) asparagine" evidence="12">
    <location>
        <position position="116"/>
    </location>
</feature>
<evidence type="ECO:0000256" key="7">
    <source>
        <dbReference type="ARBA" id="ARBA00022989"/>
    </source>
</evidence>
<dbReference type="Pfam" id="PF00876">
    <property type="entry name" value="Innexin"/>
    <property type="match status" value="1"/>
</dbReference>
<dbReference type="Proteomes" id="UP000001593">
    <property type="component" value="Unassembled WGS sequence"/>
</dbReference>
<accession>A7SWW1</accession>
<gene>
    <name evidence="15" type="ORF">NEMVEDRAFT_v1g218755</name>
</gene>
<evidence type="ECO:0000256" key="6">
    <source>
        <dbReference type="ARBA" id="ARBA00022824"/>
    </source>
</evidence>
<evidence type="ECO:0000256" key="14">
    <source>
        <dbReference type="SAM" id="Phobius"/>
    </source>
</evidence>
<dbReference type="InParanoid" id="A7SWW1"/>
<keyword evidence="3" id="KW-0813">Transport</keyword>
<evidence type="ECO:0000256" key="5">
    <source>
        <dbReference type="ARBA" id="ARBA00022692"/>
    </source>
</evidence>
<dbReference type="EMBL" id="DS469870">
    <property type="protein sequence ID" value="EDO31799.1"/>
    <property type="molecule type" value="Genomic_DNA"/>
</dbReference>
<dbReference type="GO" id="GO:0006812">
    <property type="term" value="P:monoatomic cation transport"/>
    <property type="evidence" value="ECO:0007669"/>
    <property type="project" value="InterPro"/>
</dbReference>
<feature type="region of interest" description="Disordered" evidence="13">
    <location>
        <begin position="216"/>
        <end position="235"/>
    </location>
</feature>
<name>A7SWW1_NEMVE</name>
<keyword evidence="11" id="KW-0407">Ion channel</keyword>
<reference evidence="15 16" key="1">
    <citation type="journal article" date="2007" name="Science">
        <title>Sea anemone genome reveals ancestral eumetazoan gene repertoire and genomic organization.</title>
        <authorList>
            <person name="Putnam N.H."/>
            <person name="Srivastava M."/>
            <person name="Hellsten U."/>
            <person name="Dirks B."/>
            <person name="Chapman J."/>
            <person name="Salamov A."/>
            <person name="Terry A."/>
            <person name="Shapiro H."/>
            <person name="Lindquist E."/>
            <person name="Kapitonov V.V."/>
            <person name="Jurka J."/>
            <person name="Genikhovich G."/>
            <person name="Grigoriev I.V."/>
            <person name="Lucas S.M."/>
            <person name="Steele R.E."/>
            <person name="Finnerty J.R."/>
            <person name="Technau U."/>
            <person name="Martindale M.Q."/>
            <person name="Rokhsar D.S."/>
        </authorList>
    </citation>
    <scope>NUCLEOTIDE SEQUENCE [LARGE SCALE GENOMIC DNA]</scope>
    <source>
        <strain evidence="16">CH2 X CH6</strain>
    </source>
</reference>
<evidence type="ECO:0000256" key="3">
    <source>
        <dbReference type="ARBA" id="ARBA00022448"/>
    </source>
</evidence>
<organism evidence="15 16">
    <name type="scientific">Nematostella vectensis</name>
    <name type="common">Starlet sea anemone</name>
    <dbReference type="NCBI Taxonomy" id="45351"/>
    <lineage>
        <taxon>Eukaryota</taxon>
        <taxon>Metazoa</taxon>
        <taxon>Cnidaria</taxon>
        <taxon>Anthozoa</taxon>
        <taxon>Hexacorallia</taxon>
        <taxon>Actiniaria</taxon>
        <taxon>Edwardsiidae</taxon>
        <taxon>Nematostella</taxon>
    </lineage>
</organism>
<dbReference type="HOGENOM" id="CLU_611538_0_0_1"/>
<dbReference type="GO" id="GO:0032732">
    <property type="term" value="P:positive regulation of interleukin-1 production"/>
    <property type="evidence" value="ECO:0007669"/>
    <property type="project" value="InterPro"/>
</dbReference>
<dbReference type="PANTHER" id="PTHR15759">
    <property type="entry name" value="PANNEXIN"/>
    <property type="match status" value="1"/>
</dbReference>
<feature type="transmembrane region" description="Helical" evidence="14">
    <location>
        <begin position="266"/>
        <end position="288"/>
    </location>
</feature>
<dbReference type="AlphaFoldDB" id="A7SWW1"/>
<dbReference type="GO" id="GO:0015267">
    <property type="term" value="F:channel activity"/>
    <property type="evidence" value="ECO:0007669"/>
    <property type="project" value="InterPro"/>
</dbReference>
<keyword evidence="16" id="KW-1185">Reference proteome</keyword>
<dbReference type="PANTHER" id="PTHR15759:SF6">
    <property type="entry name" value="INNEXIN"/>
    <property type="match status" value="1"/>
</dbReference>
<dbReference type="InterPro" id="IPR000990">
    <property type="entry name" value="Innexin"/>
</dbReference>
<keyword evidence="8" id="KW-0406">Ion transport</keyword>
<dbReference type="GO" id="GO:0034220">
    <property type="term" value="P:monoatomic ion transmembrane transport"/>
    <property type="evidence" value="ECO:0007669"/>
    <property type="project" value="UniProtKB-KW"/>
</dbReference>
<sequence length="448" mass="50815">MVIFSCENLKRPGSKISKNFVRFLLITKWSEYRRNHFIQSTNFSSHLPHGVVDAFSRLVVSGGREPRVLTEAPFDRVAKWLSVYATGLLAIFLIFKEHVLDSALVCQPINRYIRDNLSYNQAQASYDRAYCAASMMDYTHNIIRATADTARNVPGVTVIGIKGKPEEIYQRIFPFAMLLQAFFAYCPVLLWKLWSNELLTAAVSHVSITCKGLLKPSGSPRMESTPKTSPRLRPSGEYQKNIGKLDMIVLQWLDQKYLTTLYISKLVLTQVILIFSLSAYICCVSLFISNFKSQFICRVDDQYLVTCSLSSVELYKTIWLFNIALIDISILITTFQFFNILCCMSRKRNFFFLTYAGIGPSKQSCVTDAHLISYFCHHNLSIMPEEILLNPAVLADSRPVSSTMVTFDGETGEECENSDTVSSFHTASDVAVPAVRSTERRKYSTTHR</sequence>
<evidence type="ECO:0000313" key="16">
    <source>
        <dbReference type="Proteomes" id="UP000001593"/>
    </source>
</evidence>
<evidence type="ECO:0000256" key="4">
    <source>
        <dbReference type="ARBA" id="ARBA00022475"/>
    </source>
</evidence>
<keyword evidence="6" id="KW-0256">Endoplasmic reticulum</keyword>
<evidence type="ECO:0000256" key="2">
    <source>
        <dbReference type="ARBA" id="ARBA00004651"/>
    </source>
</evidence>
<dbReference type="OMA" id="WNITRAR"/>
<proteinExistence type="predicted"/>
<keyword evidence="4" id="KW-1003">Cell membrane</keyword>
<dbReference type="GO" id="GO:0005886">
    <property type="term" value="C:plasma membrane"/>
    <property type="evidence" value="ECO:0007669"/>
    <property type="project" value="UniProtKB-SubCell"/>
</dbReference>
<keyword evidence="9 14" id="KW-0472">Membrane</keyword>
<dbReference type="InterPro" id="IPR039099">
    <property type="entry name" value="Pannexin"/>
</dbReference>
<evidence type="ECO:0008006" key="17">
    <source>
        <dbReference type="Google" id="ProtNLM"/>
    </source>
</evidence>
<evidence type="ECO:0000256" key="13">
    <source>
        <dbReference type="SAM" id="MobiDB-lite"/>
    </source>
</evidence>
<protein>
    <recommendedName>
        <fullName evidence="17">Innexin</fullName>
    </recommendedName>
</protein>
<evidence type="ECO:0000256" key="9">
    <source>
        <dbReference type="ARBA" id="ARBA00023136"/>
    </source>
</evidence>
<feature type="transmembrane region" description="Helical" evidence="14">
    <location>
        <begin position="318"/>
        <end position="341"/>
    </location>
</feature>
<dbReference type="GO" id="GO:0005789">
    <property type="term" value="C:endoplasmic reticulum membrane"/>
    <property type="evidence" value="ECO:0007669"/>
    <property type="project" value="UniProtKB-SubCell"/>
</dbReference>